<evidence type="ECO:0000313" key="2">
    <source>
        <dbReference type="EMBL" id="PMD28648.1"/>
    </source>
</evidence>
<accession>A0A2J6QQV2</accession>
<proteinExistence type="predicted"/>
<evidence type="ECO:0000256" key="1">
    <source>
        <dbReference type="SAM" id="MobiDB-lite"/>
    </source>
</evidence>
<sequence>MTINDSLNPETPRHIQREVYVTATRTPAAAAILVLGDVDQSSPTFLVPRASKGAARFLLAGQLRARSSSSLGALLFVDERRREGKSCVGEEGRGKGIKEGDTPDGCLHLLICLNLFSLPYLPLHLSTNSSPCDNLPQLEVNTTKAFLRPRTPADHPTRGLSPSKPLQFSHKHK</sequence>
<dbReference type="EMBL" id="KZ613464">
    <property type="protein sequence ID" value="PMD28648.1"/>
    <property type="molecule type" value="Genomic_DNA"/>
</dbReference>
<keyword evidence="3" id="KW-1185">Reference proteome</keyword>
<evidence type="ECO:0000313" key="3">
    <source>
        <dbReference type="Proteomes" id="UP000235672"/>
    </source>
</evidence>
<reference evidence="2 3" key="1">
    <citation type="submission" date="2016-05" db="EMBL/GenBank/DDBJ databases">
        <title>A degradative enzymes factory behind the ericoid mycorrhizal symbiosis.</title>
        <authorList>
            <consortium name="DOE Joint Genome Institute"/>
            <person name="Martino E."/>
            <person name="Morin E."/>
            <person name="Grelet G."/>
            <person name="Kuo A."/>
            <person name="Kohler A."/>
            <person name="Daghino S."/>
            <person name="Barry K."/>
            <person name="Choi C."/>
            <person name="Cichocki N."/>
            <person name="Clum A."/>
            <person name="Copeland A."/>
            <person name="Hainaut M."/>
            <person name="Haridas S."/>
            <person name="Labutti K."/>
            <person name="Lindquist E."/>
            <person name="Lipzen A."/>
            <person name="Khouja H.-R."/>
            <person name="Murat C."/>
            <person name="Ohm R."/>
            <person name="Olson A."/>
            <person name="Spatafora J."/>
            <person name="Veneault-Fourrey C."/>
            <person name="Henrissat B."/>
            <person name="Grigoriev I."/>
            <person name="Martin F."/>
            <person name="Perotto S."/>
        </authorList>
    </citation>
    <scope>NUCLEOTIDE SEQUENCE [LARGE SCALE GENOMIC DNA]</scope>
    <source>
        <strain evidence="2 3">UAMH 7357</strain>
    </source>
</reference>
<gene>
    <name evidence="2" type="ORF">NA56DRAFT_20004</name>
</gene>
<dbReference type="AlphaFoldDB" id="A0A2J6QQV2"/>
<dbReference type="Proteomes" id="UP000235672">
    <property type="component" value="Unassembled WGS sequence"/>
</dbReference>
<feature type="region of interest" description="Disordered" evidence="1">
    <location>
        <begin position="145"/>
        <end position="173"/>
    </location>
</feature>
<organism evidence="2 3">
    <name type="scientific">Hyaloscypha hepaticicola</name>
    <dbReference type="NCBI Taxonomy" id="2082293"/>
    <lineage>
        <taxon>Eukaryota</taxon>
        <taxon>Fungi</taxon>
        <taxon>Dikarya</taxon>
        <taxon>Ascomycota</taxon>
        <taxon>Pezizomycotina</taxon>
        <taxon>Leotiomycetes</taxon>
        <taxon>Helotiales</taxon>
        <taxon>Hyaloscyphaceae</taxon>
        <taxon>Hyaloscypha</taxon>
    </lineage>
</organism>
<name>A0A2J6QQV2_9HELO</name>
<protein>
    <submittedName>
        <fullName evidence="2">Uncharacterized protein</fullName>
    </submittedName>
</protein>